<dbReference type="InterPro" id="IPR058533">
    <property type="entry name" value="Cation_efflux_TM"/>
</dbReference>
<dbReference type="GO" id="GO:0010312">
    <property type="term" value="P:detoxification of zinc ion"/>
    <property type="evidence" value="ECO:0007669"/>
    <property type="project" value="TreeGrafter"/>
</dbReference>
<dbReference type="SUPFAM" id="SSF161111">
    <property type="entry name" value="Cation efflux protein transmembrane domain-like"/>
    <property type="match status" value="1"/>
</dbReference>
<dbReference type="EMBL" id="JTDY01000230">
    <property type="protein sequence ID" value="KOB78167.1"/>
    <property type="molecule type" value="Genomic_DNA"/>
</dbReference>
<dbReference type="PANTHER" id="PTHR45820:SF4">
    <property type="entry name" value="ZINC TRANSPORTER 63C, ISOFORM F"/>
    <property type="match status" value="1"/>
</dbReference>
<evidence type="ECO:0000256" key="3">
    <source>
        <dbReference type="ARBA" id="ARBA00022448"/>
    </source>
</evidence>
<evidence type="ECO:0000313" key="12">
    <source>
        <dbReference type="Proteomes" id="UP000037510"/>
    </source>
</evidence>
<dbReference type="Gene3D" id="1.20.1510.10">
    <property type="entry name" value="Cation efflux protein transmembrane domain"/>
    <property type="match status" value="1"/>
</dbReference>
<feature type="domain" description="Cation efflux protein transmembrane" evidence="9">
    <location>
        <begin position="16"/>
        <end position="149"/>
    </location>
</feature>
<evidence type="ECO:0000256" key="6">
    <source>
        <dbReference type="ARBA" id="ARBA00022989"/>
    </source>
</evidence>
<dbReference type="GO" id="GO:0016020">
    <property type="term" value="C:membrane"/>
    <property type="evidence" value="ECO:0007669"/>
    <property type="project" value="UniProtKB-SubCell"/>
</dbReference>
<keyword evidence="7 8" id="KW-0472">Membrane</keyword>
<dbReference type="Proteomes" id="UP000037510">
    <property type="component" value="Unassembled WGS sequence"/>
</dbReference>
<keyword evidence="4 8" id="KW-0812">Transmembrane</keyword>
<evidence type="ECO:0000256" key="2">
    <source>
        <dbReference type="ARBA" id="ARBA00008873"/>
    </source>
</evidence>
<evidence type="ECO:0000313" key="11">
    <source>
        <dbReference type="EMBL" id="KOB78167.1"/>
    </source>
</evidence>
<evidence type="ECO:0000256" key="1">
    <source>
        <dbReference type="ARBA" id="ARBA00004141"/>
    </source>
</evidence>
<dbReference type="InterPro" id="IPR027470">
    <property type="entry name" value="Cation_efflux_CTD"/>
</dbReference>
<keyword evidence="3" id="KW-0813">Transport</keyword>
<evidence type="ECO:0000256" key="8">
    <source>
        <dbReference type="SAM" id="Phobius"/>
    </source>
</evidence>
<evidence type="ECO:0000259" key="10">
    <source>
        <dbReference type="Pfam" id="PF16916"/>
    </source>
</evidence>
<dbReference type="AlphaFoldDB" id="A0A0L7LRV9"/>
<proteinExistence type="inferred from homology"/>
<keyword evidence="5" id="KW-0862">Zinc</keyword>
<dbReference type="Pfam" id="PF16916">
    <property type="entry name" value="ZT_dimer"/>
    <property type="match status" value="1"/>
</dbReference>
<accession>A0A0L7LRV9</accession>
<dbReference type="GO" id="GO:0006882">
    <property type="term" value="P:intracellular zinc ion homeostasis"/>
    <property type="evidence" value="ECO:0007669"/>
    <property type="project" value="TreeGrafter"/>
</dbReference>
<name>A0A0L7LRV9_OPEBR</name>
<evidence type="ECO:0000256" key="4">
    <source>
        <dbReference type="ARBA" id="ARBA00022692"/>
    </source>
</evidence>
<feature type="transmembrane region" description="Helical" evidence="8">
    <location>
        <begin position="126"/>
        <end position="145"/>
    </location>
</feature>
<sequence length="428" mass="46501">MAMKEWLQWLPPPRSLLALLLAVAGFSGRLFASYLTHSPTLLVDSCHSLCRLVGLVTTLIAYKYERADEGAGREGKLRNTFGWARIEVLGRLSVHVLFASFTLALVVNALQLGVHSSHGQPPRYPRIIIGSAVIGLLVHAINYMLLAGDAVIGLLVHAINYMLLVGELFRKNVVVGTCGKRCQPPRYPRIIIGSAVIGLLVHAINYMLLAGELFRKNVIVGTCGKRCHTPRYPRIIIGSAVIDLLVHAINYMLLAEGGGVVLKTGNAEPVLAHAPTDIAMEWEPVAARLADPALSAAAAIVLCMLNYPFRLGTCDLRAAALKVPGVMAIHELHVWQLHRDRVVATAHVCYNSHEDYLKSAALVCDVFTRHGIGLVTLQPEFLLAALGSDEDKKALIDFANLACSCPCAKECIAPKCCETPRRPAITRI</sequence>
<reference evidence="11 12" key="1">
    <citation type="journal article" date="2015" name="Genome Biol. Evol.">
        <title>The genome of winter moth (Operophtera brumata) provides a genomic perspective on sexual dimorphism and phenology.</title>
        <authorList>
            <person name="Derks M.F."/>
            <person name="Smit S."/>
            <person name="Salis L."/>
            <person name="Schijlen E."/>
            <person name="Bossers A."/>
            <person name="Mateman C."/>
            <person name="Pijl A.S."/>
            <person name="de Ridder D."/>
            <person name="Groenen M.A."/>
            <person name="Visser M.E."/>
            <person name="Megens H.J."/>
        </authorList>
    </citation>
    <scope>NUCLEOTIDE SEQUENCE [LARGE SCALE GENOMIC DNA]</scope>
    <source>
        <strain evidence="11">WM2013NL</strain>
        <tissue evidence="11">Head and thorax</tissue>
    </source>
</reference>
<comment type="subcellular location">
    <subcellularLocation>
        <location evidence="1">Membrane</location>
        <topology evidence="1">Multi-pass membrane protein</topology>
    </subcellularLocation>
</comment>
<evidence type="ECO:0000256" key="7">
    <source>
        <dbReference type="ARBA" id="ARBA00023136"/>
    </source>
</evidence>
<feature type="transmembrane region" description="Helical" evidence="8">
    <location>
        <begin position="190"/>
        <end position="209"/>
    </location>
</feature>
<evidence type="ECO:0000259" key="9">
    <source>
        <dbReference type="Pfam" id="PF01545"/>
    </source>
</evidence>
<feature type="transmembrane region" description="Helical" evidence="8">
    <location>
        <begin position="151"/>
        <end position="169"/>
    </location>
</feature>
<evidence type="ECO:0000256" key="5">
    <source>
        <dbReference type="ARBA" id="ARBA00022833"/>
    </source>
</evidence>
<dbReference type="STRING" id="104452.A0A0L7LRV9"/>
<organism evidence="11 12">
    <name type="scientific">Operophtera brumata</name>
    <name type="common">Winter moth</name>
    <name type="synonym">Phalaena brumata</name>
    <dbReference type="NCBI Taxonomy" id="104452"/>
    <lineage>
        <taxon>Eukaryota</taxon>
        <taxon>Metazoa</taxon>
        <taxon>Ecdysozoa</taxon>
        <taxon>Arthropoda</taxon>
        <taxon>Hexapoda</taxon>
        <taxon>Insecta</taxon>
        <taxon>Pterygota</taxon>
        <taxon>Neoptera</taxon>
        <taxon>Endopterygota</taxon>
        <taxon>Lepidoptera</taxon>
        <taxon>Glossata</taxon>
        <taxon>Ditrysia</taxon>
        <taxon>Geometroidea</taxon>
        <taxon>Geometridae</taxon>
        <taxon>Larentiinae</taxon>
        <taxon>Operophtera</taxon>
    </lineage>
</organism>
<feature type="transmembrane region" description="Helical" evidence="8">
    <location>
        <begin position="92"/>
        <end position="114"/>
    </location>
</feature>
<feature type="domain" description="Cation efflux protein cytoplasmic" evidence="10">
    <location>
        <begin position="315"/>
        <end position="352"/>
    </location>
</feature>
<keyword evidence="12" id="KW-1185">Reference proteome</keyword>
<comment type="caution">
    <text evidence="11">The sequence shown here is derived from an EMBL/GenBank/DDBJ whole genome shotgun (WGS) entry which is preliminary data.</text>
</comment>
<dbReference type="Pfam" id="PF01545">
    <property type="entry name" value="Cation_efflux"/>
    <property type="match status" value="1"/>
</dbReference>
<dbReference type="GO" id="GO:0005385">
    <property type="term" value="F:zinc ion transmembrane transporter activity"/>
    <property type="evidence" value="ECO:0007669"/>
    <property type="project" value="TreeGrafter"/>
</dbReference>
<comment type="similarity">
    <text evidence="2">Belongs to the cation diffusion facilitator (CDF) transporter (TC 2.A.4) family. SLC30A subfamily.</text>
</comment>
<dbReference type="InterPro" id="IPR027469">
    <property type="entry name" value="Cation_efflux_TMD_sf"/>
</dbReference>
<dbReference type="PANTHER" id="PTHR45820">
    <property type="entry name" value="FI23527P1"/>
    <property type="match status" value="1"/>
</dbReference>
<protein>
    <submittedName>
        <fullName evidence="11">Zinc transporter 1</fullName>
    </submittedName>
</protein>
<gene>
    <name evidence="11" type="ORF">OBRU01_00559</name>
</gene>
<keyword evidence="6 8" id="KW-1133">Transmembrane helix</keyword>